<evidence type="ECO:0000313" key="11">
    <source>
        <dbReference type="EMBL" id="RGB78013.1"/>
    </source>
</evidence>
<dbReference type="GO" id="GO:0005524">
    <property type="term" value="F:ATP binding"/>
    <property type="evidence" value="ECO:0007669"/>
    <property type="project" value="UniProtKB-KW"/>
</dbReference>
<dbReference type="InterPro" id="IPR003442">
    <property type="entry name" value="T6A_TsaE"/>
</dbReference>
<keyword evidence="9" id="KW-0460">Magnesium</keyword>
<evidence type="ECO:0000256" key="7">
    <source>
        <dbReference type="ARBA" id="ARBA00022741"/>
    </source>
</evidence>
<comment type="subcellular location">
    <subcellularLocation>
        <location evidence="1">Cytoplasm</location>
    </subcellularLocation>
</comment>
<dbReference type="Proteomes" id="UP000261011">
    <property type="component" value="Unassembled WGS sequence"/>
</dbReference>
<comment type="caution">
    <text evidence="11">The sequence shown here is derived from an EMBL/GenBank/DDBJ whole genome shotgun (WGS) entry which is preliminary data.</text>
</comment>
<dbReference type="AlphaFoldDB" id="A0A3E2TL01"/>
<evidence type="ECO:0000256" key="10">
    <source>
        <dbReference type="ARBA" id="ARBA00032441"/>
    </source>
</evidence>
<evidence type="ECO:0000313" key="12">
    <source>
        <dbReference type="Proteomes" id="UP000261011"/>
    </source>
</evidence>
<comment type="similarity">
    <text evidence="2">Belongs to the TsaE family.</text>
</comment>
<accession>A0A3E2TL01</accession>
<keyword evidence="4" id="KW-0963">Cytoplasm</keyword>
<dbReference type="GO" id="GO:0002949">
    <property type="term" value="P:tRNA threonylcarbamoyladenosine modification"/>
    <property type="evidence" value="ECO:0007669"/>
    <property type="project" value="InterPro"/>
</dbReference>
<evidence type="ECO:0000256" key="9">
    <source>
        <dbReference type="ARBA" id="ARBA00022842"/>
    </source>
</evidence>
<dbReference type="PANTHER" id="PTHR33540">
    <property type="entry name" value="TRNA THREONYLCARBAMOYLADENOSINE BIOSYNTHESIS PROTEIN TSAE"/>
    <property type="match status" value="1"/>
</dbReference>
<protein>
    <recommendedName>
        <fullName evidence="3">tRNA threonylcarbamoyladenosine biosynthesis protein TsaE</fullName>
    </recommendedName>
    <alternativeName>
        <fullName evidence="10">t(6)A37 threonylcarbamoyladenosine biosynthesis protein TsaE</fullName>
    </alternativeName>
</protein>
<evidence type="ECO:0000256" key="3">
    <source>
        <dbReference type="ARBA" id="ARBA00019010"/>
    </source>
</evidence>
<evidence type="ECO:0000256" key="1">
    <source>
        <dbReference type="ARBA" id="ARBA00004496"/>
    </source>
</evidence>
<keyword evidence="5" id="KW-0819">tRNA processing</keyword>
<dbReference type="SUPFAM" id="SSF52540">
    <property type="entry name" value="P-loop containing nucleoside triphosphate hydrolases"/>
    <property type="match status" value="1"/>
</dbReference>
<gene>
    <name evidence="11" type="primary">tsaE</name>
    <name evidence="11" type="ORF">DXA39_00770</name>
</gene>
<evidence type="ECO:0000256" key="5">
    <source>
        <dbReference type="ARBA" id="ARBA00022694"/>
    </source>
</evidence>
<organism evidence="11 12">
    <name type="scientific">Anaerococcus nagyae</name>
    <dbReference type="NCBI Taxonomy" id="1755241"/>
    <lineage>
        <taxon>Bacteria</taxon>
        <taxon>Bacillati</taxon>
        <taxon>Bacillota</taxon>
        <taxon>Tissierellia</taxon>
        <taxon>Tissierellales</taxon>
        <taxon>Peptoniphilaceae</taxon>
        <taxon>Anaerococcus</taxon>
    </lineage>
</organism>
<dbReference type="OrthoDB" id="9815896at2"/>
<keyword evidence="6" id="KW-0479">Metal-binding</keyword>
<dbReference type="PANTHER" id="PTHR33540:SF2">
    <property type="entry name" value="TRNA THREONYLCARBAMOYLADENOSINE BIOSYNTHESIS PROTEIN TSAE"/>
    <property type="match status" value="1"/>
</dbReference>
<keyword evidence="12" id="KW-1185">Reference proteome</keyword>
<dbReference type="GO" id="GO:0016740">
    <property type="term" value="F:transferase activity"/>
    <property type="evidence" value="ECO:0007669"/>
    <property type="project" value="UniProtKB-KW"/>
</dbReference>
<reference evidence="11 12" key="1">
    <citation type="submission" date="2018-08" db="EMBL/GenBank/DDBJ databases">
        <title>A genome reference for cultivated species of the human gut microbiota.</title>
        <authorList>
            <person name="Zou Y."/>
            <person name="Xue W."/>
            <person name="Luo G."/>
        </authorList>
    </citation>
    <scope>NUCLEOTIDE SEQUENCE [LARGE SCALE GENOMIC DNA]</scope>
    <source>
        <strain evidence="11 12">OF01-3</strain>
    </source>
</reference>
<evidence type="ECO:0000256" key="8">
    <source>
        <dbReference type="ARBA" id="ARBA00022840"/>
    </source>
</evidence>
<evidence type="ECO:0000256" key="2">
    <source>
        <dbReference type="ARBA" id="ARBA00007599"/>
    </source>
</evidence>
<keyword evidence="7" id="KW-0547">Nucleotide-binding</keyword>
<proteinExistence type="inferred from homology"/>
<evidence type="ECO:0000256" key="4">
    <source>
        <dbReference type="ARBA" id="ARBA00022490"/>
    </source>
</evidence>
<dbReference type="NCBIfam" id="TIGR00150">
    <property type="entry name" value="T6A_YjeE"/>
    <property type="match status" value="1"/>
</dbReference>
<sequence length="148" mass="16973">MIINGLNEMKKFANNLASQLKEGDVINLIGDMGAGKTTLTGFISQYFSIENSSSPTFAIVNIYEGDIKIYHLDLYRFDDQDEILDIDYETYFYPDGGLTILEWAENVSDYLPDDMINIEIRKISGNKREIEIYEDSERGKEINEYLGN</sequence>
<dbReference type="GO" id="GO:0046872">
    <property type="term" value="F:metal ion binding"/>
    <property type="evidence" value="ECO:0007669"/>
    <property type="project" value="UniProtKB-KW"/>
</dbReference>
<dbReference type="InterPro" id="IPR027417">
    <property type="entry name" value="P-loop_NTPase"/>
</dbReference>
<dbReference type="Pfam" id="PF02367">
    <property type="entry name" value="TsaE"/>
    <property type="match status" value="1"/>
</dbReference>
<dbReference type="GO" id="GO:0005737">
    <property type="term" value="C:cytoplasm"/>
    <property type="evidence" value="ECO:0007669"/>
    <property type="project" value="UniProtKB-SubCell"/>
</dbReference>
<dbReference type="RefSeq" id="WP_117520133.1">
    <property type="nucleotide sequence ID" value="NZ_QVEU01000001.1"/>
</dbReference>
<keyword evidence="8" id="KW-0067">ATP-binding</keyword>
<keyword evidence="11" id="KW-0808">Transferase</keyword>
<dbReference type="EMBL" id="QVEU01000001">
    <property type="protein sequence ID" value="RGB78013.1"/>
    <property type="molecule type" value="Genomic_DNA"/>
</dbReference>
<evidence type="ECO:0000256" key="6">
    <source>
        <dbReference type="ARBA" id="ARBA00022723"/>
    </source>
</evidence>
<dbReference type="Gene3D" id="3.40.50.300">
    <property type="entry name" value="P-loop containing nucleotide triphosphate hydrolases"/>
    <property type="match status" value="1"/>
</dbReference>
<name>A0A3E2TL01_9FIRM</name>